<organism evidence="2 3">
    <name type="scientific">Streptomyces alfalfae</name>
    <dbReference type="NCBI Taxonomy" id="1642299"/>
    <lineage>
        <taxon>Bacteria</taxon>
        <taxon>Bacillati</taxon>
        <taxon>Actinomycetota</taxon>
        <taxon>Actinomycetes</taxon>
        <taxon>Kitasatosporales</taxon>
        <taxon>Streptomycetaceae</taxon>
        <taxon>Streptomyces</taxon>
    </lineage>
</organism>
<dbReference type="AlphaFoldDB" id="A0A7T4PGI1"/>
<reference evidence="2 3" key="1">
    <citation type="submission" date="2020-12" db="EMBL/GenBank/DDBJ databases">
        <title>Identification and biosynthesis of polyene macrolides produced by Streptomyces alfalfae Men-myco-93-63.</title>
        <authorList>
            <person name="Liu D."/>
            <person name="Li Y."/>
            <person name="Liu L."/>
            <person name="Han X."/>
            <person name="Shen F."/>
        </authorList>
    </citation>
    <scope>NUCLEOTIDE SEQUENCE [LARGE SCALE GENOMIC DNA]</scope>
    <source>
        <strain evidence="2 3">Men-myco-93-63</strain>
    </source>
</reference>
<accession>A0A7T4PGI1</accession>
<dbReference type="RefSeq" id="WP_198502911.1">
    <property type="nucleotide sequence ID" value="NZ_CP065959.1"/>
</dbReference>
<sequence length="49" mass="5511">MPDKPSAYELARIYGISAVAAMRGGTYTAKQKRALDKLAERTAKRENRR</sequence>
<evidence type="ECO:0000313" key="2">
    <source>
        <dbReference type="EMBL" id="QQC89846.1"/>
    </source>
</evidence>
<feature type="compositionally biased region" description="Basic and acidic residues" evidence="1">
    <location>
        <begin position="33"/>
        <end position="49"/>
    </location>
</feature>
<feature type="region of interest" description="Disordered" evidence="1">
    <location>
        <begin position="30"/>
        <end position="49"/>
    </location>
</feature>
<evidence type="ECO:0000313" key="3">
    <source>
        <dbReference type="Proteomes" id="UP000596130"/>
    </source>
</evidence>
<proteinExistence type="predicted"/>
<protein>
    <submittedName>
        <fullName evidence="2">Uncharacterized protein</fullName>
    </submittedName>
</protein>
<name>A0A7T4PGI1_9ACTN</name>
<dbReference type="Proteomes" id="UP000596130">
    <property type="component" value="Chromosome"/>
</dbReference>
<dbReference type="EMBL" id="CP065959">
    <property type="protein sequence ID" value="QQC89846.1"/>
    <property type="molecule type" value="Genomic_DNA"/>
</dbReference>
<evidence type="ECO:0000256" key="1">
    <source>
        <dbReference type="SAM" id="MobiDB-lite"/>
    </source>
</evidence>
<gene>
    <name evidence="2" type="ORF">I8755_16565</name>
</gene>